<dbReference type="Proteomes" id="UP001255416">
    <property type="component" value="Unassembled WGS sequence"/>
</dbReference>
<evidence type="ECO:0000256" key="8">
    <source>
        <dbReference type="RuleBase" id="RU364100"/>
    </source>
</evidence>
<evidence type="ECO:0000256" key="2">
    <source>
        <dbReference type="ARBA" id="ARBA00022670"/>
    </source>
</evidence>
<dbReference type="Gene3D" id="3.90.1680.10">
    <property type="entry name" value="SOS response associated peptidase-like"/>
    <property type="match status" value="1"/>
</dbReference>
<accession>A0ABU3VFL2</accession>
<reference evidence="10" key="1">
    <citation type="submission" date="2023-05" db="EMBL/GenBank/DDBJ databases">
        <title>Sedimentitalea sp. nov. JM2-8.</title>
        <authorList>
            <person name="Huang J."/>
        </authorList>
    </citation>
    <scope>NUCLEOTIDE SEQUENCE [LARGE SCALE GENOMIC DNA]</scope>
    <source>
        <strain evidence="10">KHS03</strain>
    </source>
</reference>
<dbReference type="EMBL" id="JASMWN010000011">
    <property type="protein sequence ID" value="MDU9004973.1"/>
    <property type="molecule type" value="Genomic_DNA"/>
</dbReference>
<keyword evidence="7" id="KW-0456">Lyase</keyword>
<keyword evidence="2 8" id="KW-0645">Protease</keyword>
<dbReference type="PANTHER" id="PTHR13604">
    <property type="entry name" value="DC12-RELATED"/>
    <property type="match status" value="1"/>
</dbReference>
<name>A0ABU3VFL2_9RHOB</name>
<dbReference type="SUPFAM" id="SSF143081">
    <property type="entry name" value="BB1717-like"/>
    <property type="match status" value="1"/>
</dbReference>
<protein>
    <recommendedName>
        <fullName evidence="8">Abasic site processing protein</fullName>
        <ecNumber evidence="8">3.4.-.-</ecNumber>
    </recommendedName>
</protein>
<evidence type="ECO:0000256" key="4">
    <source>
        <dbReference type="ARBA" id="ARBA00022801"/>
    </source>
</evidence>
<evidence type="ECO:0000256" key="1">
    <source>
        <dbReference type="ARBA" id="ARBA00008136"/>
    </source>
</evidence>
<keyword evidence="5" id="KW-0190">Covalent protein-DNA linkage</keyword>
<evidence type="ECO:0000256" key="5">
    <source>
        <dbReference type="ARBA" id="ARBA00023124"/>
    </source>
</evidence>
<gene>
    <name evidence="9" type="ORF">QO231_14055</name>
</gene>
<evidence type="ECO:0000313" key="9">
    <source>
        <dbReference type="EMBL" id="MDU9004973.1"/>
    </source>
</evidence>
<dbReference type="Pfam" id="PF02586">
    <property type="entry name" value="SRAP"/>
    <property type="match status" value="1"/>
</dbReference>
<dbReference type="RefSeq" id="WP_316777494.1">
    <property type="nucleotide sequence ID" value="NZ_JASMWN010000011.1"/>
</dbReference>
<keyword evidence="10" id="KW-1185">Reference proteome</keyword>
<comment type="similarity">
    <text evidence="1 8">Belongs to the SOS response-associated peptidase family.</text>
</comment>
<evidence type="ECO:0000256" key="3">
    <source>
        <dbReference type="ARBA" id="ARBA00022763"/>
    </source>
</evidence>
<dbReference type="InterPro" id="IPR036590">
    <property type="entry name" value="SRAP-like"/>
</dbReference>
<keyword evidence="6" id="KW-0238">DNA-binding</keyword>
<evidence type="ECO:0000256" key="6">
    <source>
        <dbReference type="ARBA" id="ARBA00023125"/>
    </source>
</evidence>
<dbReference type="PANTHER" id="PTHR13604:SF0">
    <property type="entry name" value="ABASIC SITE PROCESSING PROTEIN HMCES"/>
    <property type="match status" value="1"/>
</dbReference>
<keyword evidence="3" id="KW-0227">DNA damage</keyword>
<evidence type="ECO:0000256" key="7">
    <source>
        <dbReference type="ARBA" id="ARBA00023239"/>
    </source>
</evidence>
<sequence>MPGRVFLTDPPEVIAATFGASAAPIADEQPRHNIAPGQDVVALTDAGLTRMRWGMIPVGRVNARGRPVMETIVNARAETVFDKSAFAGVGRAVLPVNGWYEWTGEKRRKTAWRITPMEGGLLCFAAITDVWEAPNGQRLHQLATVTCAPSGDVRDVHHRMAVILEPEQVSAWLRAPEADLSRLMRPWPDGRLTVEPATDVNWEAP</sequence>
<comment type="caution">
    <text evidence="9">The sequence shown here is derived from an EMBL/GenBank/DDBJ whole genome shotgun (WGS) entry which is preliminary data.</text>
</comment>
<organism evidence="9 10">
    <name type="scientific">Sedimentitalea todarodis</name>
    <dbReference type="NCBI Taxonomy" id="1631240"/>
    <lineage>
        <taxon>Bacteria</taxon>
        <taxon>Pseudomonadati</taxon>
        <taxon>Pseudomonadota</taxon>
        <taxon>Alphaproteobacteria</taxon>
        <taxon>Rhodobacterales</taxon>
        <taxon>Paracoccaceae</taxon>
        <taxon>Sedimentitalea</taxon>
    </lineage>
</organism>
<keyword evidence="4 8" id="KW-0378">Hydrolase</keyword>
<evidence type="ECO:0000313" key="10">
    <source>
        <dbReference type="Proteomes" id="UP001255416"/>
    </source>
</evidence>
<dbReference type="InterPro" id="IPR003738">
    <property type="entry name" value="SRAP"/>
</dbReference>
<dbReference type="EC" id="3.4.-.-" evidence="8"/>
<proteinExistence type="inferred from homology"/>